<name>A0A410K1F7_9BACT</name>
<evidence type="ECO:0000259" key="12">
    <source>
        <dbReference type="SMART" id="SM00228"/>
    </source>
</evidence>
<protein>
    <recommendedName>
        <fullName evidence="11">Zinc metalloprotease</fullName>
        <ecNumber evidence="11">3.4.24.-</ecNumber>
    </recommendedName>
</protein>
<evidence type="ECO:0000256" key="2">
    <source>
        <dbReference type="ARBA" id="ARBA00004141"/>
    </source>
</evidence>
<keyword evidence="11" id="KW-0479">Metal-binding</keyword>
<dbReference type="InterPro" id="IPR004387">
    <property type="entry name" value="Pept_M50_Zn"/>
</dbReference>
<dbReference type="Proteomes" id="UP000287502">
    <property type="component" value="Chromosome"/>
</dbReference>
<dbReference type="CDD" id="cd06163">
    <property type="entry name" value="S2P-M50_PDZ_RseP-like"/>
    <property type="match status" value="1"/>
</dbReference>
<dbReference type="InterPro" id="IPR036034">
    <property type="entry name" value="PDZ_sf"/>
</dbReference>
<keyword evidence="10 11" id="KW-0472">Membrane</keyword>
<organism evidence="13 14">
    <name type="scientific">Geovibrio thiophilus</name>
    <dbReference type="NCBI Taxonomy" id="139438"/>
    <lineage>
        <taxon>Bacteria</taxon>
        <taxon>Pseudomonadati</taxon>
        <taxon>Deferribacterota</taxon>
        <taxon>Deferribacteres</taxon>
        <taxon>Deferribacterales</taxon>
        <taxon>Geovibrionaceae</taxon>
        <taxon>Geovibrio</taxon>
    </lineage>
</organism>
<evidence type="ECO:0000256" key="5">
    <source>
        <dbReference type="ARBA" id="ARBA00022692"/>
    </source>
</evidence>
<evidence type="ECO:0000256" key="8">
    <source>
        <dbReference type="ARBA" id="ARBA00022989"/>
    </source>
</evidence>
<keyword evidence="5 11" id="KW-0812">Transmembrane</keyword>
<dbReference type="InterPro" id="IPR041489">
    <property type="entry name" value="PDZ_6"/>
</dbReference>
<evidence type="ECO:0000256" key="4">
    <source>
        <dbReference type="ARBA" id="ARBA00022670"/>
    </source>
</evidence>
<dbReference type="GO" id="GO:0016020">
    <property type="term" value="C:membrane"/>
    <property type="evidence" value="ECO:0007669"/>
    <property type="project" value="UniProtKB-SubCell"/>
</dbReference>
<evidence type="ECO:0000313" key="14">
    <source>
        <dbReference type="Proteomes" id="UP000287502"/>
    </source>
</evidence>
<evidence type="ECO:0000256" key="6">
    <source>
        <dbReference type="ARBA" id="ARBA00022801"/>
    </source>
</evidence>
<evidence type="ECO:0000256" key="10">
    <source>
        <dbReference type="ARBA" id="ARBA00023136"/>
    </source>
</evidence>
<evidence type="ECO:0000256" key="1">
    <source>
        <dbReference type="ARBA" id="ARBA00001947"/>
    </source>
</evidence>
<dbReference type="PANTHER" id="PTHR42837:SF2">
    <property type="entry name" value="MEMBRANE METALLOPROTEASE ARASP2, CHLOROPLASTIC-RELATED"/>
    <property type="match status" value="1"/>
</dbReference>
<reference evidence="13 14" key="1">
    <citation type="submission" date="2019-01" db="EMBL/GenBank/DDBJ databases">
        <title>Geovibrio thiophilus DSM 11263, complete genome.</title>
        <authorList>
            <person name="Spring S."/>
            <person name="Bunk B."/>
            <person name="Sproer C."/>
        </authorList>
    </citation>
    <scope>NUCLEOTIDE SEQUENCE [LARGE SCALE GENOMIC DNA]</scope>
    <source>
        <strain evidence="13 14">DSM 11263</strain>
    </source>
</reference>
<comment type="subcellular location">
    <subcellularLocation>
        <location evidence="2">Membrane</location>
        <topology evidence="2">Multi-pass membrane protein</topology>
    </subcellularLocation>
</comment>
<keyword evidence="14" id="KW-1185">Reference proteome</keyword>
<accession>A0A410K1F7</accession>
<feature type="transmembrane region" description="Helical" evidence="11">
    <location>
        <begin position="93"/>
        <end position="118"/>
    </location>
</feature>
<dbReference type="OrthoDB" id="9782003at2"/>
<keyword evidence="7 11" id="KW-0862">Zinc</keyword>
<keyword evidence="4 13" id="KW-0645">Protease</keyword>
<dbReference type="Gene3D" id="2.30.42.10">
    <property type="match status" value="1"/>
</dbReference>
<evidence type="ECO:0000256" key="9">
    <source>
        <dbReference type="ARBA" id="ARBA00023049"/>
    </source>
</evidence>
<keyword evidence="9 11" id="KW-0482">Metalloprotease</keyword>
<dbReference type="GO" id="GO:0004222">
    <property type="term" value="F:metalloendopeptidase activity"/>
    <property type="evidence" value="ECO:0007669"/>
    <property type="project" value="InterPro"/>
</dbReference>
<feature type="transmembrane region" description="Helical" evidence="11">
    <location>
        <begin position="329"/>
        <end position="347"/>
    </location>
</feature>
<dbReference type="PANTHER" id="PTHR42837">
    <property type="entry name" value="REGULATOR OF SIGMA-E PROTEASE RSEP"/>
    <property type="match status" value="1"/>
</dbReference>
<dbReference type="NCBIfam" id="TIGR00054">
    <property type="entry name" value="RIP metalloprotease RseP"/>
    <property type="match status" value="1"/>
</dbReference>
<gene>
    <name evidence="13" type="primary">rseP</name>
    <name evidence="13" type="ORF">EP073_12700</name>
</gene>
<dbReference type="Pfam" id="PF02163">
    <property type="entry name" value="Peptidase_M50"/>
    <property type="match status" value="1"/>
</dbReference>
<dbReference type="AlphaFoldDB" id="A0A410K1F7"/>
<dbReference type="GO" id="GO:0046872">
    <property type="term" value="F:metal ion binding"/>
    <property type="evidence" value="ECO:0007669"/>
    <property type="project" value="UniProtKB-KW"/>
</dbReference>
<evidence type="ECO:0000256" key="7">
    <source>
        <dbReference type="ARBA" id="ARBA00022833"/>
    </source>
</evidence>
<feature type="transmembrane region" description="Helical" evidence="11">
    <location>
        <begin position="279"/>
        <end position="301"/>
    </location>
</feature>
<dbReference type="EMBL" id="CP035108">
    <property type="protein sequence ID" value="QAR34232.1"/>
    <property type="molecule type" value="Genomic_DNA"/>
</dbReference>
<dbReference type="SMART" id="SM00228">
    <property type="entry name" value="PDZ"/>
    <property type="match status" value="1"/>
</dbReference>
<dbReference type="EC" id="3.4.24.-" evidence="11"/>
<comment type="cofactor">
    <cofactor evidence="1 11">
        <name>Zn(2+)</name>
        <dbReference type="ChEBI" id="CHEBI:29105"/>
    </cofactor>
</comment>
<evidence type="ECO:0000256" key="11">
    <source>
        <dbReference type="RuleBase" id="RU362031"/>
    </source>
</evidence>
<feature type="domain" description="PDZ" evidence="12">
    <location>
        <begin position="107"/>
        <end position="184"/>
    </location>
</feature>
<keyword evidence="6 11" id="KW-0378">Hydrolase</keyword>
<dbReference type="RefSeq" id="WP_128467537.1">
    <property type="nucleotide sequence ID" value="NZ_CP035108.1"/>
</dbReference>
<proteinExistence type="inferred from homology"/>
<dbReference type="Pfam" id="PF17820">
    <property type="entry name" value="PDZ_6"/>
    <property type="match status" value="1"/>
</dbReference>
<dbReference type="InterPro" id="IPR001478">
    <property type="entry name" value="PDZ"/>
</dbReference>
<comment type="similarity">
    <text evidence="3 11">Belongs to the peptidase M50B family.</text>
</comment>
<keyword evidence="8 11" id="KW-1133">Transmembrane helix</keyword>
<evidence type="ECO:0000256" key="3">
    <source>
        <dbReference type="ARBA" id="ARBA00007931"/>
    </source>
</evidence>
<sequence>MIQAIILLGLLIFFHELGHFLVAKYFKVYVEKFSIGFGPKLFSWKRGETEYMLSAIPLGGYVKMYGDGADYNPEGDTETPPEMKERAFNNKPLYARSLIVFAGPFANFLLAAIVYAVIFMAGVPRATAVIGELMPDMPAVEAGLLEGDKVISVDGKQVTFWDEMSSYIIERPGREIVFEIQRDDSRMEIVVTPRESVQKNVFGEDVKVGLVGVKVSDQYVRVNYGFFPSVKMGVEKTAEVTGLIITGVVKIFQKSVPADSIGGPIMILQMAKSSADEGVLMLLGLMAAISVNLAILNLLPIPVLDGGHLLFYAVEAVTRRPVSIKIREYANMAGMMFIFGLMFFAFYNDIIRIIKS</sequence>
<dbReference type="KEGG" id="gtl:EP073_12700"/>
<dbReference type="InterPro" id="IPR008915">
    <property type="entry name" value="Peptidase_M50"/>
</dbReference>
<dbReference type="CDD" id="cd23081">
    <property type="entry name" value="cpPDZ_EcRseP-like"/>
    <property type="match status" value="1"/>
</dbReference>
<dbReference type="GO" id="GO:0006508">
    <property type="term" value="P:proteolysis"/>
    <property type="evidence" value="ECO:0007669"/>
    <property type="project" value="UniProtKB-KW"/>
</dbReference>
<evidence type="ECO:0000313" key="13">
    <source>
        <dbReference type="EMBL" id="QAR34232.1"/>
    </source>
</evidence>
<dbReference type="SUPFAM" id="SSF50156">
    <property type="entry name" value="PDZ domain-like"/>
    <property type="match status" value="1"/>
</dbReference>